<accession>A0A8E4ZMV3</accession>
<name>A0A8E4ZMV3_9CAUD</name>
<dbReference type="Proteomes" id="UP000693868">
    <property type="component" value="Segment"/>
</dbReference>
<gene>
    <name evidence="1" type="ORF">Gundel1_26</name>
</gene>
<reference evidence="1" key="1">
    <citation type="submission" date="2020-07" db="EMBL/GenBank/DDBJ databases">
        <title>Highly diverse flavobacterial phages as mortality factor during North Sea spring blooms.</title>
        <authorList>
            <person name="Bartlau N."/>
            <person name="Wichels A."/>
            <person name="Krohne G."/>
            <person name="Adriaenssens E.M."/>
            <person name="Heins A."/>
            <person name="Fuchs B.M."/>
            <person name="Amann R."/>
            <person name="Moraru C."/>
        </authorList>
    </citation>
    <scope>NUCLEOTIDE SEQUENCE</scope>
</reference>
<keyword evidence="2" id="KW-1185">Reference proteome</keyword>
<evidence type="ECO:0000313" key="2">
    <source>
        <dbReference type="Proteomes" id="UP000693868"/>
    </source>
</evidence>
<proteinExistence type="predicted"/>
<dbReference type="EMBL" id="MT732474">
    <property type="protein sequence ID" value="QQV91457.1"/>
    <property type="molecule type" value="Genomic_DNA"/>
</dbReference>
<protein>
    <submittedName>
        <fullName evidence="1">Uncharacterized protein</fullName>
    </submittedName>
</protein>
<organism evidence="1 2">
    <name type="scientific">Tenacibaculum phage Gundel_1</name>
    <dbReference type="NCBI Taxonomy" id="2745672"/>
    <lineage>
        <taxon>Viruses</taxon>
        <taxon>Duplodnaviria</taxon>
        <taxon>Heunggongvirae</taxon>
        <taxon>Uroviricota</taxon>
        <taxon>Caudoviricetes</taxon>
        <taxon>Pachyviridae</taxon>
        <taxon>Gundelvirus</taxon>
        <taxon>Gundelvirus Gundel</taxon>
    </lineage>
</organism>
<evidence type="ECO:0000313" key="1">
    <source>
        <dbReference type="EMBL" id="QQV91457.1"/>
    </source>
</evidence>
<sequence length="53" mass="6412">MSIEKQVKEKLKEQHGYDFDSEFWTDENIVMLQEIVEATEEVILFDLNRIDKH</sequence>